<evidence type="ECO:0000259" key="2">
    <source>
        <dbReference type="Pfam" id="PF17162"/>
    </source>
</evidence>
<dbReference type="InterPro" id="IPR033428">
    <property type="entry name" value="DUF5118"/>
</dbReference>
<feature type="chain" id="PRO_5046199558" evidence="1">
    <location>
        <begin position="27"/>
        <end position="142"/>
    </location>
</feature>
<dbReference type="Proteomes" id="UP001460202">
    <property type="component" value="Unassembled WGS sequence"/>
</dbReference>
<organism evidence="3 4">
    <name type="scientific">Alistipes intestinihominis</name>
    <dbReference type="NCBI Taxonomy" id="3133172"/>
    <lineage>
        <taxon>Bacteria</taxon>
        <taxon>Pseudomonadati</taxon>
        <taxon>Bacteroidota</taxon>
        <taxon>Bacteroidia</taxon>
        <taxon>Bacteroidales</taxon>
        <taxon>Rikenellaceae</taxon>
        <taxon>Alistipes</taxon>
    </lineage>
</organism>
<accession>A0ABV1GWY2</accession>
<feature type="domain" description="DUF5118" evidence="2">
    <location>
        <begin position="48"/>
        <end position="96"/>
    </location>
</feature>
<evidence type="ECO:0000313" key="4">
    <source>
        <dbReference type="Proteomes" id="UP001460202"/>
    </source>
</evidence>
<dbReference type="EMBL" id="JBBMFL010000008">
    <property type="protein sequence ID" value="MEQ2544924.1"/>
    <property type="molecule type" value="Genomic_DNA"/>
</dbReference>
<keyword evidence="1" id="KW-0732">Signal</keyword>
<dbReference type="Pfam" id="PF17162">
    <property type="entry name" value="DUF5118"/>
    <property type="match status" value="1"/>
</dbReference>
<dbReference type="PANTHER" id="PTHR38478:SF1">
    <property type="entry name" value="ZINC DEPENDENT METALLOPROTEASE DOMAIN LIPOPROTEIN"/>
    <property type="match status" value="1"/>
</dbReference>
<protein>
    <submittedName>
        <fullName evidence="3">DUF5118 domain-containing protein</fullName>
    </submittedName>
</protein>
<dbReference type="PANTHER" id="PTHR38478">
    <property type="entry name" value="PEPTIDASE M1A AND M12B"/>
    <property type="match status" value="1"/>
</dbReference>
<reference evidence="3 4" key="1">
    <citation type="submission" date="2024-03" db="EMBL/GenBank/DDBJ databases">
        <title>Human intestinal bacterial collection.</title>
        <authorList>
            <person name="Pauvert C."/>
            <person name="Hitch T.C.A."/>
            <person name="Clavel T."/>
        </authorList>
    </citation>
    <scope>NUCLEOTIDE SEQUENCE [LARGE SCALE GENOMIC DNA]</scope>
    <source>
        <strain evidence="3 4">CLA-KB-H122</strain>
    </source>
</reference>
<proteinExistence type="predicted"/>
<evidence type="ECO:0000313" key="3">
    <source>
        <dbReference type="EMBL" id="MEQ2544924.1"/>
    </source>
</evidence>
<feature type="signal peptide" evidence="1">
    <location>
        <begin position="1"/>
        <end position="26"/>
    </location>
</feature>
<comment type="caution">
    <text evidence="3">The sequence shown here is derived from an EMBL/GenBank/DDBJ whole genome shotgun (WGS) entry which is preliminary data.</text>
</comment>
<evidence type="ECO:0000256" key="1">
    <source>
        <dbReference type="SAM" id="SignalP"/>
    </source>
</evidence>
<dbReference type="RefSeq" id="WP_349094170.1">
    <property type="nucleotide sequence ID" value="NZ_JBBMFL010000008.1"/>
</dbReference>
<name>A0ABV1GWY2_9BACT</name>
<keyword evidence="4" id="KW-1185">Reference proteome</keyword>
<sequence>MMKFYVRTISPLFLLVVLSLCGSQQAFGLCGKRSRKAPAEQRDTTKSSAYDKFFKEEHRIARGLFTLHEMKGRVYFEIPLRLMDRSMLLGTTISATSDNGHGIVGSKPKDPLHFAFTRAGDRIAMRLISERTVSPPSRIMLK</sequence>
<gene>
    <name evidence="3" type="ORF">WMO46_08195</name>
</gene>